<protein>
    <recommendedName>
        <fullName evidence="5">C2H2-type domain-containing protein</fullName>
    </recommendedName>
</protein>
<feature type="region of interest" description="Disordered" evidence="1">
    <location>
        <begin position="108"/>
        <end position="198"/>
    </location>
</feature>
<sequence>MRGSWWATFFYCLCLLGTLPVYYGSNSTSSAQLSCDNLKIGLGLSPQLETDLFTGVKKMRDIDAFKCVCGMSYSSEPHFNRHQNTCEHLLGMSDRAWDVADARAKKKAKFSSANSAPGKGRSNKGFRRPNRQRNFRSAPSMDTSAAAASSSDNRDEMAPDDPMPNYDADYDDLLQGESCHRTPTPPPSPPAEEPLPSKRIRRPTAKALQALEDVLPEGPGPIEEDAPEPEPVPLILRIPRIFRTAANSFGLSRIYRQRPTAIPDMDTSLGDHVAGGLKEPQKTIPARALADIIWPYPNLSSWLFGKWFWNEGDKKTKTSRKSLLDILLSSSFKIEDLRDVNFDRIDNILGTADTSEIGCEGNGWKTSTVTINLPTGQKATKEAKRRRAVATQTERRYGLEDPEADEPRPHYAVHHTIRRCR</sequence>
<feature type="compositionally biased region" description="Basic and acidic residues" evidence="1">
    <location>
        <begin position="393"/>
        <end position="409"/>
    </location>
</feature>
<feature type="chain" id="PRO_5034009946" description="C2H2-type domain-containing protein" evidence="2">
    <location>
        <begin position="25"/>
        <end position="421"/>
    </location>
</feature>
<evidence type="ECO:0008006" key="5">
    <source>
        <dbReference type="Google" id="ProtNLM"/>
    </source>
</evidence>
<organism evidence="3 4">
    <name type="scientific">Mycena venus</name>
    <dbReference type="NCBI Taxonomy" id="2733690"/>
    <lineage>
        <taxon>Eukaryota</taxon>
        <taxon>Fungi</taxon>
        <taxon>Dikarya</taxon>
        <taxon>Basidiomycota</taxon>
        <taxon>Agaricomycotina</taxon>
        <taxon>Agaricomycetes</taxon>
        <taxon>Agaricomycetidae</taxon>
        <taxon>Agaricales</taxon>
        <taxon>Marasmiineae</taxon>
        <taxon>Mycenaceae</taxon>
        <taxon>Mycena</taxon>
    </lineage>
</organism>
<accession>A0A8H7D0B2</accession>
<dbReference type="EMBL" id="JACAZI010000008">
    <property type="protein sequence ID" value="KAF7354013.1"/>
    <property type="molecule type" value="Genomic_DNA"/>
</dbReference>
<evidence type="ECO:0000256" key="2">
    <source>
        <dbReference type="SAM" id="SignalP"/>
    </source>
</evidence>
<keyword evidence="4" id="KW-1185">Reference proteome</keyword>
<evidence type="ECO:0000313" key="3">
    <source>
        <dbReference type="EMBL" id="KAF7354013.1"/>
    </source>
</evidence>
<evidence type="ECO:0000256" key="1">
    <source>
        <dbReference type="SAM" id="MobiDB-lite"/>
    </source>
</evidence>
<feature type="compositionally biased region" description="Basic residues" evidence="1">
    <location>
        <begin position="411"/>
        <end position="421"/>
    </location>
</feature>
<dbReference type="Proteomes" id="UP000620124">
    <property type="component" value="Unassembled WGS sequence"/>
</dbReference>
<keyword evidence="2" id="KW-0732">Signal</keyword>
<dbReference type="AlphaFoldDB" id="A0A8H7D0B2"/>
<feature type="compositionally biased region" description="Pro residues" evidence="1">
    <location>
        <begin position="183"/>
        <end position="193"/>
    </location>
</feature>
<name>A0A8H7D0B2_9AGAR</name>
<gene>
    <name evidence="3" type="ORF">MVEN_01088100</name>
</gene>
<dbReference type="OrthoDB" id="3208495at2759"/>
<reference evidence="3" key="1">
    <citation type="submission" date="2020-05" db="EMBL/GenBank/DDBJ databases">
        <title>Mycena genomes resolve the evolution of fungal bioluminescence.</title>
        <authorList>
            <person name="Tsai I.J."/>
        </authorList>
    </citation>
    <scope>NUCLEOTIDE SEQUENCE</scope>
    <source>
        <strain evidence="3">CCC161011</strain>
    </source>
</reference>
<comment type="caution">
    <text evidence="3">The sequence shown here is derived from an EMBL/GenBank/DDBJ whole genome shotgun (WGS) entry which is preliminary data.</text>
</comment>
<feature type="signal peptide" evidence="2">
    <location>
        <begin position="1"/>
        <end position="24"/>
    </location>
</feature>
<proteinExistence type="predicted"/>
<feature type="compositionally biased region" description="Basic residues" evidence="1">
    <location>
        <begin position="121"/>
        <end position="134"/>
    </location>
</feature>
<evidence type="ECO:0000313" key="4">
    <source>
        <dbReference type="Proteomes" id="UP000620124"/>
    </source>
</evidence>
<feature type="region of interest" description="Disordered" evidence="1">
    <location>
        <begin position="377"/>
        <end position="421"/>
    </location>
</feature>